<organism evidence="4 5">
    <name type="scientific">Primorskyibacter sedentarius</name>
    <dbReference type="NCBI Taxonomy" id="745311"/>
    <lineage>
        <taxon>Bacteria</taxon>
        <taxon>Pseudomonadati</taxon>
        <taxon>Pseudomonadota</taxon>
        <taxon>Alphaproteobacteria</taxon>
        <taxon>Rhodobacterales</taxon>
        <taxon>Roseobacteraceae</taxon>
        <taxon>Primorskyibacter</taxon>
    </lineage>
</organism>
<dbReference type="PROSITE" id="PS51186">
    <property type="entry name" value="GNAT"/>
    <property type="match status" value="1"/>
</dbReference>
<evidence type="ECO:0000313" key="5">
    <source>
        <dbReference type="Proteomes" id="UP000295696"/>
    </source>
</evidence>
<evidence type="ECO:0000256" key="1">
    <source>
        <dbReference type="ARBA" id="ARBA00022679"/>
    </source>
</evidence>
<accession>A0A4R3JMM3</accession>
<dbReference type="RefSeq" id="WP_132241894.1">
    <property type="nucleotide sequence ID" value="NZ_SLZU01000001.1"/>
</dbReference>
<dbReference type="EMBL" id="SLZU01000001">
    <property type="protein sequence ID" value="TCS67643.1"/>
    <property type="molecule type" value="Genomic_DNA"/>
</dbReference>
<protein>
    <submittedName>
        <fullName evidence="4">Putative acetyltransferase</fullName>
    </submittedName>
</protein>
<dbReference type="OrthoDB" id="9803233at2"/>
<dbReference type="PANTHER" id="PTHR43877:SF2">
    <property type="entry name" value="AMINOALKYLPHOSPHONATE N-ACETYLTRANSFERASE-RELATED"/>
    <property type="match status" value="1"/>
</dbReference>
<dbReference type="GO" id="GO:0016747">
    <property type="term" value="F:acyltransferase activity, transferring groups other than amino-acyl groups"/>
    <property type="evidence" value="ECO:0007669"/>
    <property type="project" value="InterPro"/>
</dbReference>
<dbReference type="AlphaFoldDB" id="A0A4R3JMM3"/>
<dbReference type="Proteomes" id="UP000295696">
    <property type="component" value="Unassembled WGS sequence"/>
</dbReference>
<proteinExistence type="predicted"/>
<keyword evidence="1 4" id="KW-0808">Transferase</keyword>
<dbReference type="InterPro" id="IPR000182">
    <property type="entry name" value="GNAT_dom"/>
</dbReference>
<feature type="domain" description="N-acetyltransferase" evidence="3">
    <location>
        <begin position="3"/>
        <end position="151"/>
    </location>
</feature>
<dbReference type="SUPFAM" id="SSF55729">
    <property type="entry name" value="Acyl-CoA N-acyltransferases (Nat)"/>
    <property type="match status" value="1"/>
</dbReference>
<dbReference type="CDD" id="cd04301">
    <property type="entry name" value="NAT_SF"/>
    <property type="match status" value="1"/>
</dbReference>
<dbReference type="Gene3D" id="3.40.630.30">
    <property type="match status" value="1"/>
</dbReference>
<dbReference type="Pfam" id="PF00583">
    <property type="entry name" value="Acetyltransf_1"/>
    <property type="match status" value="1"/>
</dbReference>
<gene>
    <name evidence="4" type="ORF">EDD52_101746</name>
</gene>
<dbReference type="InterPro" id="IPR016181">
    <property type="entry name" value="Acyl_CoA_acyltransferase"/>
</dbReference>
<keyword evidence="2" id="KW-0012">Acyltransferase</keyword>
<comment type="caution">
    <text evidence="4">The sequence shown here is derived from an EMBL/GenBank/DDBJ whole genome shotgun (WGS) entry which is preliminary data.</text>
</comment>
<evidence type="ECO:0000256" key="2">
    <source>
        <dbReference type="ARBA" id="ARBA00023315"/>
    </source>
</evidence>
<sequence>MTVTIRAGSPHEPQAKTLLKQSQRHMRDLFSAEDNHYLSIDALCDEDVTFLLAEDAGEIVGCVAMKRMAGYGEVKSLFTAPRARGQGIAAMLVTRLEAVARDEGLPLLRLETGDLLHEAHRLYARQGFGLCEPFGSYAASPASIFMEKRLA</sequence>
<dbReference type="PANTHER" id="PTHR43877">
    <property type="entry name" value="AMINOALKYLPHOSPHONATE N-ACETYLTRANSFERASE-RELATED-RELATED"/>
    <property type="match status" value="1"/>
</dbReference>
<evidence type="ECO:0000259" key="3">
    <source>
        <dbReference type="PROSITE" id="PS51186"/>
    </source>
</evidence>
<keyword evidence="5" id="KW-1185">Reference proteome</keyword>
<dbReference type="InterPro" id="IPR050832">
    <property type="entry name" value="Bact_Acetyltransf"/>
</dbReference>
<evidence type="ECO:0000313" key="4">
    <source>
        <dbReference type="EMBL" id="TCS67643.1"/>
    </source>
</evidence>
<reference evidence="4 5" key="1">
    <citation type="submission" date="2019-03" db="EMBL/GenBank/DDBJ databases">
        <title>Genomic Encyclopedia of Type Strains, Phase IV (KMG-IV): sequencing the most valuable type-strain genomes for metagenomic binning, comparative biology and taxonomic classification.</title>
        <authorList>
            <person name="Goeker M."/>
        </authorList>
    </citation>
    <scope>NUCLEOTIDE SEQUENCE [LARGE SCALE GENOMIC DNA]</scope>
    <source>
        <strain evidence="4 5">DSM 104836</strain>
    </source>
</reference>
<name>A0A4R3JMM3_9RHOB</name>